<dbReference type="GO" id="GO:0015074">
    <property type="term" value="P:DNA integration"/>
    <property type="evidence" value="ECO:0007669"/>
    <property type="project" value="InterPro"/>
</dbReference>
<protein>
    <submittedName>
        <fullName evidence="5">Uncharacterized protein</fullName>
    </submittedName>
</protein>
<dbReference type="InterPro" id="IPR025724">
    <property type="entry name" value="GAG-pre-integrase_dom"/>
</dbReference>
<dbReference type="GO" id="GO:0008270">
    <property type="term" value="F:zinc ion binding"/>
    <property type="evidence" value="ECO:0007669"/>
    <property type="project" value="UniProtKB-KW"/>
</dbReference>
<keyword evidence="1" id="KW-0862">Zinc</keyword>
<organism evidence="5 6">
    <name type="scientific">Centaurea solstitialis</name>
    <name type="common">yellow star-thistle</name>
    <dbReference type="NCBI Taxonomy" id="347529"/>
    <lineage>
        <taxon>Eukaryota</taxon>
        <taxon>Viridiplantae</taxon>
        <taxon>Streptophyta</taxon>
        <taxon>Embryophyta</taxon>
        <taxon>Tracheophyta</taxon>
        <taxon>Spermatophyta</taxon>
        <taxon>Magnoliopsida</taxon>
        <taxon>eudicotyledons</taxon>
        <taxon>Gunneridae</taxon>
        <taxon>Pentapetalae</taxon>
        <taxon>asterids</taxon>
        <taxon>campanulids</taxon>
        <taxon>Asterales</taxon>
        <taxon>Asteraceae</taxon>
        <taxon>Carduoideae</taxon>
        <taxon>Cardueae</taxon>
        <taxon>Centaureinae</taxon>
        <taxon>Centaurea</taxon>
    </lineage>
</organism>
<evidence type="ECO:0000313" key="5">
    <source>
        <dbReference type="EMBL" id="KAJ9554077.1"/>
    </source>
</evidence>
<sequence>MFCKSKITCDTTCLERTTSQSNQGRLKTHTCKGSSAQHEICSTFFFSTQLLLFDFELDLERVIMANIAKLEFVALDISGKNYPSWKLDAEIHLDAKGLGNTIKNGNVASIQDKAKAMIFCATTSMKAEYLTVKDPQELWINLKDRFDHLKIVMLPKARYDWIHLRLQDFKSVSDYNSAVFKIVSELKMCGEKITDDDMLEKTFSNFHTTNVLLQQQYREKGFKKYSELISCLLVAEQNNELLLKNHEARPTGSAPSPEVNWANHGKYERGQSYGRGRGGGRGRNHNNFSRGPYHKNFSHSNKWNNNKQAKENNVANPPKHMDSFCHRCGSKGHFSRTCRTPKHLVELYQYSIKNKNKNIDTNVNLAIDDIKANHTEGKTAPNEDFFDDLENILDIGGNMDSPQQSKSNSHDICLIDCGSTHTILQDRKYFVTLTMKNANVNTISGCSNIIEGSGKANIVLQRGTKIVIENALFSSKSQRNLLSFKDIRRNGYHVETIDIDNIEYLYITSIVEGDKCVLEKLPSFSSGLYYSKISTFETYTVINKESTSPKPFYKWHDRLGHPGSNMMRKIIENSFGHSLKTKEILQFKEFSCAACSQGKLITRPLPVKIVTESPLFLERIQGDICGPIHPPCGPFRYFMILIDASSRWSHVCLLSTRNLAFSRLLAQIIKLRAHFPDNAIKTIRLDNAGEFRSQSFINYCMAIGITVEEPVAHVHMQNGLAESFIKRLELIARPLLMRTKLPVSAWGHAILHAAALVRIRPISCNKFSPFQLALGQEPNISHFKIFGCAVYVPIAPPQRSKMGPQRRLGIYVGFNLASITKYLEPMTGDLFTARFTDCHFDEAMFPTLGGESKKLVNDIVWNNSSLTHLNPPTKQRELEIQKIIHLQNIANQLPDAFTDPKRVTKSYIPAVNAPIRIEVPKEHISANDSSKPQLKRGRPIGSKDKNPRKRKGAYDQNDQNMEANKEPEKVIVEEIPLEDKEPKKVENDEISMSFTTSGKIWDRKSIILDNVFAYNIAVEITSLDDEMEPRSVEECKQRNDWDKWKEAIEVELNSLSKRKVFGPIGKTPLGIKPVGYKWVFVRKRNENNEVVRYKARLVAQGFSQRPGIDYVETYSPVVDSITLRYLMSLAVHQSLDMRLMDVVTAYLYGSLDNEIYMKIP</sequence>
<dbReference type="InterPro" id="IPR001584">
    <property type="entry name" value="Integrase_cat-core"/>
</dbReference>
<dbReference type="GO" id="GO:0003676">
    <property type="term" value="F:nucleic acid binding"/>
    <property type="evidence" value="ECO:0007669"/>
    <property type="project" value="InterPro"/>
</dbReference>
<feature type="domain" description="CCHC-type" evidence="3">
    <location>
        <begin position="325"/>
        <end position="339"/>
    </location>
</feature>
<dbReference type="EMBL" id="JARYMX010000004">
    <property type="protein sequence ID" value="KAJ9554077.1"/>
    <property type="molecule type" value="Genomic_DNA"/>
</dbReference>
<dbReference type="InterPro" id="IPR054722">
    <property type="entry name" value="PolX-like_BBD"/>
</dbReference>
<proteinExistence type="predicted"/>
<dbReference type="InterPro" id="IPR012337">
    <property type="entry name" value="RNaseH-like_sf"/>
</dbReference>
<dbReference type="InterPro" id="IPR036875">
    <property type="entry name" value="Znf_CCHC_sf"/>
</dbReference>
<dbReference type="Pfam" id="PF07727">
    <property type="entry name" value="RVT_2"/>
    <property type="match status" value="1"/>
</dbReference>
<comment type="caution">
    <text evidence="5">The sequence shown here is derived from an EMBL/GenBank/DDBJ whole genome shotgun (WGS) entry which is preliminary data.</text>
</comment>
<keyword evidence="1" id="KW-0479">Metal-binding</keyword>
<dbReference type="InterPro" id="IPR001878">
    <property type="entry name" value="Znf_CCHC"/>
</dbReference>
<gene>
    <name evidence="5" type="ORF">OSB04_018122</name>
</gene>
<dbReference type="SUPFAM" id="SSF57756">
    <property type="entry name" value="Retrovirus zinc finger-like domains"/>
    <property type="match status" value="1"/>
</dbReference>
<evidence type="ECO:0000256" key="1">
    <source>
        <dbReference type="PROSITE-ProRule" id="PRU00047"/>
    </source>
</evidence>
<dbReference type="Pfam" id="PF22936">
    <property type="entry name" value="Pol_BBD"/>
    <property type="match status" value="1"/>
</dbReference>
<dbReference type="PROSITE" id="PS50158">
    <property type="entry name" value="ZF_CCHC"/>
    <property type="match status" value="1"/>
</dbReference>
<feature type="domain" description="Integrase catalytic" evidence="4">
    <location>
        <begin position="610"/>
        <end position="777"/>
    </location>
</feature>
<keyword evidence="1" id="KW-0863">Zinc-finger</keyword>
<keyword evidence="6" id="KW-1185">Reference proteome</keyword>
<evidence type="ECO:0000259" key="4">
    <source>
        <dbReference type="PROSITE" id="PS50994"/>
    </source>
</evidence>
<dbReference type="InterPro" id="IPR013103">
    <property type="entry name" value="RVT_2"/>
</dbReference>
<dbReference type="Gene3D" id="3.30.420.10">
    <property type="entry name" value="Ribonuclease H-like superfamily/Ribonuclease H"/>
    <property type="match status" value="1"/>
</dbReference>
<evidence type="ECO:0000256" key="2">
    <source>
        <dbReference type="SAM" id="MobiDB-lite"/>
    </source>
</evidence>
<feature type="region of interest" description="Disordered" evidence="2">
    <location>
        <begin position="922"/>
        <end position="967"/>
    </location>
</feature>
<dbReference type="InterPro" id="IPR036397">
    <property type="entry name" value="RNaseH_sf"/>
</dbReference>
<dbReference type="PANTHER" id="PTHR33325:SF11">
    <property type="entry name" value="COLD SHOCK DOMAIN-CONTAINING PROTEIN 4-LIKE"/>
    <property type="match status" value="1"/>
</dbReference>
<dbReference type="Proteomes" id="UP001172457">
    <property type="component" value="Chromosome 4"/>
</dbReference>
<feature type="region of interest" description="Disordered" evidence="2">
    <location>
        <begin position="248"/>
        <end position="300"/>
    </location>
</feature>
<accession>A0AA38WA53</accession>
<name>A0AA38WA53_9ASTR</name>
<dbReference type="Pfam" id="PF13976">
    <property type="entry name" value="gag_pre-integrs"/>
    <property type="match status" value="1"/>
</dbReference>
<dbReference type="PANTHER" id="PTHR33325">
    <property type="entry name" value="ZINC FINGER, CCHC-TYPE-RELATED"/>
    <property type="match status" value="1"/>
</dbReference>
<dbReference type="PROSITE" id="PS50994">
    <property type="entry name" value="INTEGRASE"/>
    <property type="match status" value="1"/>
</dbReference>
<evidence type="ECO:0000259" key="3">
    <source>
        <dbReference type="PROSITE" id="PS50158"/>
    </source>
</evidence>
<evidence type="ECO:0000313" key="6">
    <source>
        <dbReference type="Proteomes" id="UP001172457"/>
    </source>
</evidence>
<dbReference type="SUPFAM" id="SSF53098">
    <property type="entry name" value="Ribonuclease H-like"/>
    <property type="match status" value="1"/>
</dbReference>
<reference evidence="5" key="1">
    <citation type="submission" date="2023-03" db="EMBL/GenBank/DDBJ databases">
        <title>Chromosome-scale reference genome and RAD-based genetic map of yellow starthistle (Centaurea solstitialis) reveal putative structural variation and QTLs associated with invader traits.</title>
        <authorList>
            <person name="Reatini B."/>
            <person name="Cang F.A."/>
            <person name="Jiang Q."/>
            <person name="Mckibben M.T.W."/>
            <person name="Barker M.S."/>
            <person name="Rieseberg L.H."/>
            <person name="Dlugosch K.M."/>
        </authorList>
    </citation>
    <scope>NUCLEOTIDE SEQUENCE</scope>
    <source>
        <strain evidence="5">CAN-66</strain>
        <tissue evidence="5">Leaf</tissue>
    </source>
</reference>
<dbReference type="AlphaFoldDB" id="A0AA38WA53"/>